<evidence type="ECO:0000313" key="3">
    <source>
        <dbReference type="EMBL" id="PNW79670.1"/>
    </source>
</evidence>
<feature type="region of interest" description="Disordered" evidence="2">
    <location>
        <begin position="1106"/>
        <end position="1180"/>
    </location>
</feature>
<keyword evidence="4" id="KW-1185">Reference proteome</keyword>
<evidence type="ECO:0000256" key="1">
    <source>
        <dbReference type="ARBA" id="ARBA00022581"/>
    </source>
</evidence>
<organism evidence="3 4">
    <name type="scientific">Chlamydomonas reinhardtii</name>
    <name type="common">Chlamydomonas smithii</name>
    <dbReference type="NCBI Taxonomy" id="3055"/>
    <lineage>
        <taxon>Eukaryota</taxon>
        <taxon>Viridiplantae</taxon>
        <taxon>Chlorophyta</taxon>
        <taxon>core chlorophytes</taxon>
        <taxon>Chlorophyceae</taxon>
        <taxon>CS clade</taxon>
        <taxon>Chlamydomonadales</taxon>
        <taxon>Chlamydomonadaceae</taxon>
        <taxon>Chlamydomonas</taxon>
    </lineage>
</organism>
<accession>A0A2K3DGK3</accession>
<dbReference type="GO" id="GO:0003676">
    <property type="term" value="F:nucleic acid binding"/>
    <property type="evidence" value="ECO:0007669"/>
    <property type="project" value="InterPro"/>
</dbReference>
<dbReference type="InterPro" id="IPR036397">
    <property type="entry name" value="RNaseH_sf"/>
</dbReference>
<dbReference type="EMBL" id="CM008969">
    <property type="protein sequence ID" value="PNW79670.1"/>
    <property type="molecule type" value="Genomic_DNA"/>
</dbReference>
<feature type="compositionally biased region" description="Gly residues" evidence="2">
    <location>
        <begin position="726"/>
        <end position="743"/>
    </location>
</feature>
<feature type="compositionally biased region" description="Low complexity" evidence="2">
    <location>
        <begin position="888"/>
        <end position="902"/>
    </location>
</feature>
<dbReference type="Gramene" id="PNW79670">
    <property type="protein sequence ID" value="PNW79670"/>
    <property type="gene ID" value="CHLRE_08g362250v5"/>
</dbReference>
<feature type="compositionally biased region" description="Low complexity" evidence="2">
    <location>
        <begin position="1112"/>
        <end position="1124"/>
    </location>
</feature>
<dbReference type="OrthoDB" id="549150at2759"/>
<feature type="compositionally biased region" description="Pro residues" evidence="2">
    <location>
        <begin position="463"/>
        <end position="472"/>
    </location>
</feature>
<feature type="region of interest" description="Disordered" evidence="2">
    <location>
        <begin position="679"/>
        <end position="705"/>
    </location>
</feature>
<feature type="region of interest" description="Disordered" evidence="2">
    <location>
        <begin position="721"/>
        <end position="765"/>
    </location>
</feature>
<feature type="compositionally biased region" description="Polar residues" evidence="2">
    <location>
        <begin position="903"/>
        <end position="918"/>
    </location>
</feature>
<dbReference type="Proteomes" id="UP000006906">
    <property type="component" value="Chromosome 8"/>
</dbReference>
<dbReference type="RefSeq" id="XP_042921846.1">
    <property type="nucleotide sequence ID" value="XM_043064845.1"/>
</dbReference>
<dbReference type="Gene3D" id="3.30.420.10">
    <property type="entry name" value="Ribonuclease H-like superfamily/Ribonuclease H"/>
    <property type="match status" value="1"/>
</dbReference>
<dbReference type="PANTHER" id="PTHR13037">
    <property type="entry name" value="FORMIN"/>
    <property type="match status" value="1"/>
</dbReference>
<name>A0A2K3DGK3_CHLRE</name>
<keyword evidence="1" id="KW-0945">Host-virus interaction</keyword>
<feature type="compositionally biased region" description="Low complexity" evidence="2">
    <location>
        <begin position="935"/>
        <end position="977"/>
    </location>
</feature>
<feature type="region of interest" description="Disordered" evidence="2">
    <location>
        <begin position="1429"/>
        <end position="1449"/>
    </location>
</feature>
<feature type="region of interest" description="Disordered" evidence="2">
    <location>
        <begin position="1474"/>
        <end position="1509"/>
    </location>
</feature>
<evidence type="ECO:0000256" key="2">
    <source>
        <dbReference type="SAM" id="MobiDB-lite"/>
    </source>
</evidence>
<feature type="region of interest" description="Disordered" evidence="2">
    <location>
        <begin position="293"/>
        <end position="329"/>
    </location>
</feature>
<reference evidence="3 4" key="1">
    <citation type="journal article" date="2007" name="Science">
        <title>The Chlamydomonas genome reveals the evolution of key animal and plant functions.</title>
        <authorList>
            <person name="Merchant S.S."/>
            <person name="Prochnik S.E."/>
            <person name="Vallon O."/>
            <person name="Harris E.H."/>
            <person name="Karpowicz S.J."/>
            <person name="Witman G.B."/>
            <person name="Terry A."/>
            <person name="Salamov A."/>
            <person name="Fritz-Laylin L.K."/>
            <person name="Marechal-Drouard L."/>
            <person name="Marshall W.F."/>
            <person name="Qu L.H."/>
            <person name="Nelson D.R."/>
            <person name="Sanderfoot A.A."/>
            <person name="Spalding M.H."/>
            <person name="Kapitonov V.V."/>
            <person name="Ren Q."/>
            <person name="Ferris P."/>
            <person name="Lindquist E."/>
            <person name="Shapiro H."/>
            <person name="Lucas S.M."/>
            <person name="Grimwood J."/>
            <person name="Schmutz J."/>
            <person name="Cardol P."/>
            <person name="Cerutti H."/>
            <person name="Chanfreau G."/>
            <person name="Chen C.L."/>
            <person name="Cognat V."/>
            <person name="Croft M.T."/>
            <person name="Dent R."/>
            <person name="Dutcher S."/>
            <person name="Fernandez E."/>
            <person name="Fukuzawa H."/>
            <person name="Gonzalez-Ballester D."/>
            <person name="Gonzalez-Halphen D."/>
            <person name="Hallmann A."/>
            <person name="Hanikenne M."/>
            <person name="Hippler M."/>
            <person name="Inwood W."/>
            <person name="Jabbari K."/>
            <person name="Kalanon M."/>
            <person name="Kuras R."/>
            <person name="Lefebvre P.A."/>
            <person name="Lemaire S.D."/>
            <person name="Lobanov A.V."/>
            <person name="Lohr M."/>
            <person name="Manuell A."/>
            <person name="Meier I."/>
            <person name="Mets L."/>
            <person name="Mittag M."/>
            <person name="Mittelmeier T."/>
            <person name="Moroney J.V."/>
            <person name="Moseley J."/>
            <person name="Napoli C."/>
            <person name="Nedelcu A.M."/>
            <person name="Niyogi K."/>
            <person name="Novoselov S.V."/>
            <person name="Paulsen I.T."/>
            <person name="Pazour G."/>
            <person name="Purton S."/>
            <person name="Ral J.P."/>
            <person name="Riano-Pachon D.M."/>
            <person name="Riekhof W."/>
            <person name="Rymarquis L."/>
            <person name="Schroda M."/>
            <person name="Stern D."/>
            <person name="Umen J."/>
            <person name="Willows R."/>
            <person name="Wilson N."/>
            <person name="Zimmer S.L."/>
            <person name="Allmer J."/>
            <person name="Balk J."/>
            <person name="Bisova K."/>
            <person name="Chen C.J."/>
            <person name="Elias M."/>
            <person name="Gendler K."/>
            <person name="Hauser C."/>
            <person name="Lamb M.R."/>
            <person name="Ledford H."/>
            <person name="Long J.C."/>
            <person name="Minagawa J."/>
            <person name="Page M.D."/>
            <person name="Pan J."/>
            <person name="Pootakham W."/>
            <person name="Roje S."/>
            <person name="Rose A."/>
            <person name="Stahlberg E."/>
            <person name="Terauchi A.M."/>
            <person name="Yang P."/>
            <person name="Ball S."/>
            <person name="Bowler C."/>
            <person name="Dieckmann C.L."/>
            <person name="Gladyshev V.N."/>
            <person name="Green P."/>
            <person name="Jorgensen R."/>
            <person name="Mayfield S."/>
            <person name="Mueller-Roeber B."/>
            <person name="Rajamani S."/>
            <person name="Sayre R.T."/>
            <person name="Brokstein P."/>
            <person name="Dubchak I."/>
            <person name="Goodstein D."/>
            <person name="Hornick L."/>
            <person name="Huang Y.W."/>
            <person name="Jhaveri J."/>
            <person name="Luo Y."/>
            <person name="Martinez D."/>
            <person name="Ngau W.C."/>
            <person name="Otillar B."/>
            <person name="Poliakov A."/>
            <person name="Porter A."/>
            <person name="Szajkowski L."/>
            <person name="Werner G."/>
            <person name="Zhou K."/>
            <person name="Grigoriev I.V."/>
            <person name="Rokhsar D.S."/>
            <person name="Grossman A.R."/>
        </authorList>
    </citation>
    <scope>NUCLEOTIDE SEQUENCE [LARGE SCALE GENOMIC DNA]</scope>
    <source>
        <strain evidence="4">CC-503</strain>
    </source>
</reference>
<feature type="compositionally biased region" description="Low complexity" evidence="2">
    <location>
        <begin position="1137"/>
        <end position="1154"/>
    </location>
</feature>
<dbReference type="GeneID" id="5721597"/>
<gene>
    <name evidence="3" type="ORF">CHLRE_08g362250v5</name>
</gene>
<feature type="compositionally biased region" description="Low complexity" evidence="2">
    <location>
        <begin position="1489"/>
        <end position="1507"/>
    </location>
</feature>
<proteinExistence type="predicted"/>
<feature type="region of interest" description="Disordered" evidence="2">
    <location>
        <begin position="444"/>
        <end position="487"/>
    </location>
</feature>
<dbReference type="PANTHER" id="PTHR13037:SF24">
    <property type="entry name" value="POLYCOMB PROTEIN PCL-RELATED"/>
    <property type="match status" value="1"/>
</dbReference>
<feature type="region of interest" description="Disordered" evidence="2">
    <location>
        <begin position="888"/>
        <end position="978"/>
    </location>
</feature>
<dbReference type="KEGG" id="cre:CHLRE_08g362250v5"/>
<sequence>METQQLREGIDALFPDGEHLPPAAQLRRAIALWLAGNPYPEIGQYAALLTQGLGNYLRREQRLRELWLDQQSSHGFTTPRDLLKHPDSRGVFILQEHSKVLRSSSVHLNVPLLCNPPPVQRVPELPPCHPTFSTIEALRTAIQEAFNSRTKADGSFENPGGVLSHFIGDWLSTCPCEDTLPDRPFAALLSDVEAWLRSGGCPGSELWTSQGHSFPPLRDFLTAPERSGCFRVVVREGHIGNDLVQLDVEAVRARAEAVAAAAQAPVPAAPTPAGANGSSSGNATIVGAAGASTSTNGAGGSASSSRDAVPSGPAAASAAASSWGSSSARPSPARQLVESAFPVLAAADGDSWHVAADRLRRAIALDLAEGLAPQLGPHCAPQLWLRDFIKKRDVQPLWQAVSGRCKDVCELLVAPESRGVFRLQGLPLYPSGVVFLDMEALARRAAAPPQPQPGPASQQPAAPQQPPAPQPAPHGQTHQHTPSQQRQLQQLELLAAVGNSSAAMVTAPSSSAAPAGKHRPAEIGLAAAAAWPGDSPQCVLRRYAAAELAAAGPCAEAGGWEYAMAVVNVARLLQSTQHAAVMQLQSNMGGRLHWPVLLTSNGGADLMPLREAEQAITPLEAVAATGDCYSHHLLRLVYGDGDAAVLLNVPELMRRHGGSAGEGAGAGGSGSGRLLVAGRAARGAGETDVSWHPQQPGSTHIAAAPTIVVPGRAGRLPDVRMTEAAGSGGGGGGAGGSTAGGGADRSRREAAAPGGHSGDGAHARHWWQQPNGAAGATDTARRPPLEAEVKFDARVESALGLTFRAAAGAEPDAEVLRCVARLLLQAPPPHTLTFPYLGLKVAQQLGRPCPGLRHMCSQRPDVFALELEGTIAIRVQLVCDRLLRLAPSPRQQQSPSRRPALQHSQQAGAGSGAHTSRITGAAPPKQDGAGTVANAVPDPDAGPSAPAAAPAPAQPRNRTAAAPRAAAGPAQRPAAARTLDHASAAELICLAFPLRDDGGGGRWTVLTADQAALQLRQTVAFWLLSNPELSELGPRRATVSALSKHLTKRHKGVWRNPAYGFPSLHDFLQSPDSHGVFALYAHGSPGEPVVELDAVALRRAVVAGSGQHPENGLAAGAEGTAGARAQERGRQRGSTQAAAAEGAAAAGNGAAGTAHNSGSDCGTGKRSSIGKRRSSSPTGAAGISTAAGALNAPLVGAGAGAGAAAGARAGADGRAAGAAAASAPLEESTAALVRAAFPLQLVGNTPAPDQPARQLRQAIATWLAGNPYASELGPRRASLRSLGIYLREVCTDLWRNRAHRFPKIVEFLRSPHSRGVFLLFEKGRDTPHLHVELDIVALLHAAAAEAAEMGLVEGADSQNGGDGATAVTVGAGREPAAGAAATAAEAPAPAGAPAATPVGNELEAPAARAVPVRPLQLLQHLQQPHASLPVVAGSVPPEPAQLGPSPVGPALAGAAEPAAMNGAAASGDPSLPRLLVPVPVSQPEPDCGATPLAPPATAQPQPQSLSSVPAPATWVPVSVHAGAGFSARSAGTDGMSEEAAPAVAVDQVGVAAPDAALGSVYQAGPEALEPAAARGYVQPQQAALDEPAQQPLPEAGVCVVNDPYGEELIAMLQHCGCCTRIGLAVQVHGGRPALVSVYAPLALMKVNGADGLLVRWPAAVYLVDPLAAAASYGGGAEGEVAAAALLCSLQPLLEASSISKVIYGGGSALACLEEAIAVGSGDMFAVVRTHPLHNLRVVLKGVQLMLEVPLEPPSMPTPAGPIVPHGGVAAYLPVAASGGGGVSWLRGLHAHVARLRDALAGTGLWADRPQLLAVLASRHAAALREDAQLEDGSAGPDEDAAARVLTRPLAPSQLEAAARAARHLPELWAALVQEAVPWVAAHASTSDMAVHRNLAV</sequence>
<dbReference type="ExpressionAtlas" id="A0A2K3DGK3">
    <property type="expression patterns" value="baseline and differential"/>
</dbReference>
<protein>
    <submittedName>
        <fullName evidence="3">Uncharacterized protein</fullName>
    </submittedName>
</protein>
<evidence type="ECO:0000313" key="4">
    <source>
        <dbReference type="Proteomes" id="UP000006906"/>
    </source>
</evidence>
<dbReference type="InParanoid" id="A0A2K3DGK3"/>